<sequence length="55" mass="5762">MAAKSALEHGCESRWLVSPKDVGGLPAGQYFAQAAGEGGPVCPPSRLSLRWLGHN</sequence>
<organism evidence="1 2">
    <name type="scientific">Yersinia aldovae</name>
    <dbReference type="NCBI Taxonomy" id="29483"/>
    <lineage>
        <taxon>Bacteria</taxon>
        <taxon>Pseudomonadati</taxon>
        <taxon>Pseudomonadota</taxon>
        <taxon>Gammaproteobacteria</taxon>
        <taxon>Enterobacterales</taxon>
        <taxon>Yersiniaceae</taxon>
        <taxon>Yersinia</taxon>
    </lineage>
</organism>
<dbReference type="EMBL" id="CQEH01000001">
    <property type="protein sequence ID" value="CNK39430.1"/>
    <property type="molecule type" value="Genomic_DNA"/>
</dbReference>
<evidence type="ECO:0000313" key="2">
    <source>
        <dbReference type="Proteomes" id="UP000038647"/>
    </source>
</evidence>
<gene>
    <name evidence="1" type="ORF">ERS137966_00060</name>
</gene>
<accession>A0ABP1YK95</accession>
<name>A0ABP1YK95_YERAL</name>
<proteinExistence type="predicted"/>
<dbReference type="Proteomes" id="UP000038647">
    <property type="component" value="Unassembled WGS sequence"/>
</dbReference>
<comment type="caution">
    <text evidence="1">The sequence shown here is derived from an EMBL/GenBank/DDBJ whole genome shotgun (WGS) entry which is preliminary data.</text>
</comment>
<evidence type="ECO:0000313" key="1">
    <source>
        <dbReference type="EMBL" id="CNK39430.1"/>
    </source>
</evidence>
<protein>
    <submittedName>
        <fullName evidence="1">Uncharacterized protein</fullName>
    </submittedName>
</protein>
<dbReference type="RefSeq" id="WP_156168259.1">
    <property type="nucleotide sequence ID" value="NZ_CABHQC010000281.1"/>
</dbReference>
<keyword evidence="2" id="KW-1185">Reference proteome</keyword>
<reference evidence="1 2" key="1">
    <citation type="submission" date="2015-03" db="EMBL/GenBank/DDBJ databases">
        <authorList>
            <consortium name="Pathogen Informatics"/>
            <person name="Murphy D."/>
        </authorList>
    </citation>
    <scope>NUCLEOTIDE SEQUENCE [LARGE SCALE GENOMIC DNA]</scope>
    <source>
        <strain evidence="1 2">IP08791</strain>
    </source>
</reference>